<sequence>MEQGTKDDSPCLYTLHLLSLNAFTDMFSNIYPL</sequence>
<accession>A0A7W8BXW7</accession>
<proteinExistence type="predicted"/>
<evidence type="ECO:0000313" key="1">
    <source>
        <dbReference type="EMBL" id="MBB5141970.1"/>
    </source>
</evidence>
<protein>
    <submittedName>
        <fullName evidence="1">Uncharacterized protein</fullName>
    </submittedName>
</protein>
<evidence type="ECO:0000313" key="2">
    <source>
        <dbReference type="Proteomes" id="UP000539075"/>
    </source>
</evidence>
<dbReference type="Proteomes" id="UP000539075">
    <property type="component" value="Unassembled WGS sequence"/>
</dbReference>
<dbReference type="AlphaFoldDB" id="A0A7W8BXW7"/>
<organism evidence="1 2">
    <name type="scientific">Desulfovibrio intestinalis</name>
    <dbReference type="NCBI Taxonomy" id="58621"/>
    <lineage>
        <taxon>Bacteria</taxon>
        <taxon>Pseudomonadati</taxon>
        <taxon>Thermodesulfobacteriota</taxon>
        <taxon>Desulfovibrionia</taxon>
        <taxon>Desulfovibrionales</taxon>
        <taxon>Desulfovibrionaceae</taxon>
        <taxon>Desulfovibrio</taxon>
    </lineage>
</organism>
<dbReference type="EMBL" id="JACHGO010000001">
    <property type="protein sequence ID" value="MBB5141970.1"/>
    <property type="molecule type" value="Genomic_DNA"/>
</dbReference>
<comment type="caution">
    <text evidence="1">The sequence shown here is derived from an EMBL/GenBank/DDBJ whole genome shotgun (WGS) entry which is preliminary data.</text>
</comment>
<name>A0A7W8BXW7_9BACT</name>
<reference evidence="1 2" key="1">
    <citation type="submission" date="2020-08" db="EMBL/GenBank/DDBJ databases">
        <title>Genomic Encyclopedia of Type Strains, Phase IV (KMG-IV): sequencing the most valuable type-strain genomes for metagenomic binning, comparative biology and taxonomic classification.</title>
        <authorList>
            <person name="Goeker M."/>
        </authorList>
    </citation>
    <scope>NUCLEOTIDE SEQUENCE [LARGE SCALE GENOMIC DNA]</scope>
    <source>
        <strain evidence="1 2">DSM 11275</strain>
    </source>
</reference>
<keyword evidence="2" id="KW-1185">Reference proteome</keyword>
<gene>
    <name evidence="1" type="ORF">HNQ38_000033</name>
</gene>